<feature type="domain" description="Rhamnogalacturonan lyase" evidence="9">
    <location>
        <begin position="522"/>
        <end position="708"/>
    </location>
</feature>
<dbReference type="Gene3D" id="2.60.40.1120">
    <property type="entry name" value="Carboxypeptidase-like, regulatory domain"/>
    <property type="match status" value="1"/>
</dbReference>
<gene>
    <name evidence="11" type="ORF">SVIM_LOCUS369746</name>
</gene>
<dbReference type="GO" id="GO:0030246">
    <property type="term" value="F:carbohydrate binding"/>
    <property type="evidence" value="ECO:0007669"/>
    <property type="project" value="InterPro"/>
</dbReference>
<organism evidence="11">
    <name type="scientific">Salix viminalis</name>
    <name type="common">Common osier</name>
    <name type="synonym">Basket willow</name>
    <dbReference type="NCBI Taxonomy" id="40686"/>
    <lineage>
        <taxon>Eukaryota</taxon>
        <taxon>Viridiplantae</taxon>
        <taxon>Streptophyta</taxon>
        <taxon>Embryophyta</taxon>
        <taxon>Tracheophyta</taxon>
        <taxon>Spermatophyta</taxon>
        <taxon>Magnoliopsida</taxon>
        <taxon>eudicotyledons</taxon>
        <taxon>Gunneridae</taxon>
        <taxon>Pentapetalae</taxon>
        <taxon>rosids</taxon>
        <taxon>fabids</taxon>
        <taxon>Malpighiales</taxon>
        <taxon>Salicaceae</taxon>
        <taxon>Saliceae</taxon>
        <taxon>Salix</taxon>
    </lineage>
</organism>
<feature type="chain" id="PRO_5026995046" description="rhamnogalacturonan endolyase" evidence="8">
    <location>
        <begin position="23"/>
        <end position="713"/>
    </location>
</feature>
<evidence type="ECO:0000259" key="10">
    <source>
        <dbReference type="Pfam" id="PF14686"/>
    </source>
</evidence>
<dbReference type="Pfam" id="PF14683">
    <property type="entry name" value="CBM-like"/>
    <property type="match status" value="1"/>
</dbReference>
<dbReference type="CDD" id="cd10316">
    <property type="entry name" value="RGL4_M"/>
    <property type="match status" value="1"/>
</dbReference>
<accession>A0A6N2MKC9</accession>
<evidence type="ECO:0000256" key="3">
    <source>
        <dbReference type="ARBA" id="ARBA00010418"/>
    </source>
</evidence>
<dbReference type="InterPro" id="IPR008979">
    <property type="entry name" value="Galactose-bd-like_sf"/>
</dbReference>
<dbReference type="EC" id="4.2.2.23" evidence="4"/>
<dbReference type="InterPro" id="IPR029413">
    <property type="entry name" value="RG-lyase_II"/>
</dbReference>
<feature type="domain" description="Rhamnogalacturonan lyase" evidence="10">
    <location>
        <begin position="451"/>
        <end position="508"/>
    </location>
</feature>
<dbReference type="Pfam" id="PF14686">
    <property type="entry name" value="fn3_3"/>
    <property type="match status" value="1"/>
</dbReference>
<protein>
    <recommendedName>
        <fullName evidence="4">rhamnogalacturonan endolyase</fullName>
        <ecNumber evidence="4">4.2.2.23</ecNumber>
    </recommendedName>
</protein>
<comment type="catalytic activity">
    <reaction evidence="1">
        <text>Endotype eliminative cleavage of L-alpha-rhamnopyranosyl-(1-&gt;4)-alpha-D-galactopyranosyluronic acid bonds of rhamnogalacturonan I domains in ramified hairy regions of pectin leaving L-rhamnopyranose at the reducing end and 4-deoxy-4,5-unsaturated D-galactopyranosyluronic acid at the non-reducing end.</text>
        <dbReference type="EC" id="4.2.2.23"/>
    </reaction>
</comment>
<dbReference type="PANTHER" id="PTHR32018:SF40">
    <property type="entry name" value="RHAMNOGALACTURONAN ENDOLYASE"/>
    <property type="match status" value="1"/>
</dbReference>
<evidence type="ECO:0000256" key="4">
    <source>
        <dbReference type="ARBA" id="ARBA00012437"/>
    </source>
</evidence>
<evidence type="ECO:0000256" key="2">
    <source>
        <dbReference type="ARBA" id="ARBA00004613"/>
    </source>
</evidence>
<sequence>MGSGKILFALLTLFSQFMAAFSNSQQNENPSVDFHGGENRTGSSLLSEGVQLRIEKDYVVLDNGILQVTLSNPGGHVTGIQYNGLENLLEADNGESDRGYWDVVWSGEGVTRKKGRLDRLEGTNLTVVVETEEKVEISFTRMWNSSLQAKVVPLNFDKRYVMLRGSSGFYTYAIYEHLKDWPAFDLDNTRIVFKLAKQKFRYMAIADNRQRYMPLPEDRSPERGKTLAYPEAVLLVNPVEPEFKGEVDDKYLYSCESQDIGVHGWISADPRVGFWQITPSNEFRTGGPLKQFLTSHVGPTTLTVMHSTHYAGANITMKIGPDEPWKKVYGPAFAYLNSLSDGGDPLSLWDDAKKQMVNEVHMWPYDFIASEDFPPAKQRGSVGGRLLVIDRYVSNATISAEGSYVGLAAPGEVGSWQLESKVTKFCVVFLNILGIASVLSHSYKPNTHPFFTSGYQGYQFWTKTDEGGNFNIDGIRPGDYNLYAWVPGFIGEYRFISVIRINPGCDIDIGDLVYEPPRNGSTLWEIGFPDRSAAEFYIPDANPEYINKLYLIHGRYRQYGLWERYAELYPREDLVFTVGKSDYSKDWFFAQVTRKKDNATYEGTTWQIKFLLDEVNELAEYKLRLALATANVAELEVRVNEPNANPVFSTGQIGKDNTIARHGIHGLYRLFNADIPVAQLRIGNNTLFLTQTARISPFQGVMYDYIRLEDSKA</sequence>
<evidence type="ECO:0000256" key="5">
    <source>
        <dbReference type="ARBA" id="ARBA00022525"/>
    </source>
</evidence>
<dbReference type="SUPFAM" id="SSF74650">
    <property type="entry name" value="Galactose mutarotase-like"/>
    <property type="match status" value="1"/>
</dbReference>
<evidence type="ECO:0000313" key="11">
    <source>
        <dbReference type="EMBL" id="VFU53295.1"/>
    </source>
</evidence>
<evidence type="ECO:0000256" key="6">
    <source>
        <dbReference type="ARBA" id="ARBA00022729"/>
    </source>
</evidence>
<evidence type="ECO:0000256" key="7">
    <source>
        <dbReference type="ARBA" id="ARBA00023239"/>
    </source>
</evidence>
<dbReference type="SUPFAM" id="SSF49785">
    <property type="entry name" value="Galactose-binding domain-like"/>
    <property type="match status" value="1"/>
</dbReference>
<dbReference type="Gene3D" id="2.70.98.10">
    <property type="match status" value="1"/>
</dbReference>
<comment type="similarity">
    <text evidence="3">Belongs to the polysaccharide lyase 4 family.</text>
</comment>
<keyword evidence="5" id="KW-0964">Secreted</keyword>
<dbReference type="CDD" id="cd10320">
    <property type="entry name" value="RGL4_N"/>
    <property type="match status" value="1"/>
</dbReference>
<proteinExistence type="inferred from homology"/>
<dbReference type="GO" id="GO:0102210">
    <property type="term" value="F:rhamnogalacturonan endolyase activity"/>
    <property type="evidence" value="ECO:0007669"/>
    <property type="project" value="UniProtKB-EC"/>
</dbReference>
<evidence type="ECO:0000259" key="9">
    <source>
        <dbReference type="Pfam" id="PF14683"/>
    </source>
</evidence>
<dbReference type="InterPro" id="IPR010325">
    <property type="entry name" value="Rhamnogal_lyase"/>
</dbReference>
<dbReference type="InterPro" id="IPR011013">
    <property type="entry name" value="Gal_mutarotase_sf_dom"/>
</dbReference>
<dbReference type="InterPro" id="IPR051850">
    <property type="entry name" value="Polysacch_Lyase_4"/>
</dbReference>
<dbReference type="InterPro" id="IPR013784">
    <property type="entry name" value="Carb-bd-like_fold"/>
</dbReference>
<dbReference type="InterPro" id="IPR029411">
    <property type="entry name" value="RG-lyase_III"/>
</dbReference>
<dbReference type="GO" id="GO:0005576">
    <property type="term" value="C:extracellular region"/>
    <property type="evidence" value="ECO:0007669"/>
    <property type="project" value="UniProtKB-SubCell"/>
</dbReference>
<dbReference type="AlphaFoldDB" id="A0A6N2MKC9"/>
<comment type="subcellular location">
    <subcellularLocation>
        <location evidence="2">Secreted</location>
    </subcellularLocation>
</comment>
<reference evidence="11" key="1">
    <citation type="submission" date="2019-03" db="EMBL/GenBank/DDBJ databases">
        <authorList>
            <person name="Mank J."/>
            <person name="Almeida P."/>
        </authorList>
    </citation>
    <scope>NUCLEOTIDE SEQUENCE</scope>
    <source>
        <strain evidence="11">78183</strain>
    </source>
</reference>
<dbReference type="CDD" id="cd10317">
    <property type="entry name" value="RGL4_C"/>
    <property type="match status" value="1"/>
</dbReference>
<feature type="signal peptide" evidence="8">
    <location>
        <begin position="1"/>
        <end position="22"/>
    </location>
</feature>
<keyword evidence="6 8" id="KW-0732">Signal</keyword>
<evidence type="ECO:0000256" key="8">
    <source>
        <dbReference type="SAM" id="SignalP"/>
    </source>
</evidence>
<evidence type="ECO:0000256" key="1">
    <source>
        <dbReference type="ARBA" id="ARBA00001324"/>
    </source>
</evidence>
<keyword evidence="7" id="KW-0456">Lyase</keyword>
<dbReference type="EMBL" id="CAADRP010001818">
    <property type="protein sequence ID" value="VFU53295.1"/>
    <property type="molecule type" value="Genomic_DNA"/>
</dbReference>
<dbReference type="Pfam" id="PF06045">
    <property type="entry name" value="Rhamnogal_lyase"/>
    <property type="match status" value="1"/>
</dbReference>
<dbReference type="GO" id="GO:0005975">
    <property type="term" value="P:carbohydrate metabolic process"/>
    <property type="evidence" value="ECO:0007669"/>
    <property type="project" value="InterPro"/>
</dbReference>
<name>A0A6N2MKC9_SALVM</name>
<dbReference type="PANTHER" id="PTHR32018">
    <property type="entry name" value="RHAMNOGALACTURONATE LYASE FAMILY PROTEIN"/>
    <property type="match status" value="1"/>
</dbReference>
<dbReference type="SUPFAM" id="SSF49452">
    <property type="entry name" value="Starch-binding domain-like"/>
    <property type="match status" value="1"/>
</dbReference>
<dbReference type="InterPro" id="IPR014718">
    <property type="entry name" value="GH-type_carb-bd"/>
</dbReference>
<dbReference type="Gene3D" id="2.60.120.260">
    <property type="entry name" value="Galactose-binding domain-like"/>
    <property type="match status" value="1"/>
</dbReference>